<dbReference type="AlphaFoldDB" id="A0AAX1VXZ4"/>
<evidence type="ECO:0000313" key="1">
    <source>
        <dbReference type="EMBL" id="RML82367.1"/>
    </source>
</evidence>
<evidence type="ECO:0000313" key="2">
    <source>
        <dbReference type="Proteomes" id="UP000280350"/>
    </source>
</evidence>
<dbReference type="RefSeq" id="WP_122257833.1">
    <property type="nucleotide sequence ID" value="NZ_RBNX01000072.1"/>
</dbReference>
<sequence length="164" mass="18759">MTGKRVHVIQYDKDNKHPDGYVSEVEWLIQLPEKIQDDDALRILYIFEYKENGDAELYSVVGWDRRLLTRAMGNKIEWILRMGSTVGLAKDIAKSLMDTYRPGTDLTDTQVQNLDASLSRGWKPPESFDLDGVLRKAMSLEDAKLAVSKFYHVKPEQVQVNITG</sequence>
<protein>
    <submittedName>
        <fullName evidence="1">Uncharacterized protein</fullName>
    </submittedName>
</protein>
<organism evidence="1 2">
    <name type="scientific">Pseudomonas amygdali pv. tabaci</name>
    <name type="common">Pseudomonas syringae pv. tabaci</name>
    <dbReference type="NCBI Taxonomy" id="322"/>
    <lineage>
        <taxon>Bacteria</taxon>
        <taxon>Pseudomonadati</taxon>
        <taxon>Pseudomonadota</taxon>
        <taxon>Gammaproteobacteria</taxon>
        <taxon>Pseudomonadales</taxon>
        <taxon>Pseudomonadaceae</taxon>
        <taxon>Pseudomonas</taxon>
        <taxon>Pseudomonas amygdali</taxon>
    </lineage>
</organism>
<dbReference type="Proteomes" id="UP000280350">
    <property type="component" value="Unassembled WGS sequence"/>
</dbReference>
<dbReference type="EMBL" id="RBNX01000072">
    <property type="protein sequence ID" value="RML82367.1"/>
    <property type="molecule type" value="Genomic_DNA"/>
</dbReference>
<proteinExistence type="predicted"/>
<comment type="caution">
    <text evidence="1">The sequence shown here is derived from an EMBL/GenBank/DDBJ whole genome shotgun (WGS) entry which is preliminary data.</text>
</comment>
<gene>
    <name evidence="1" type="ORF">ALQ89_03215</name>
</gene>
<accession>A0AAX1VXZ4</accession>
<reference evidence="1 2" key="1">
    <citation type="submission" date="2018-08" db="EMBL/GenBank/DDBJ databases">
        <title>Recombination of ecologically and evolutionarily significant loci maintains genetic cohesion in the Pseudomonas syringae species complex.</title>
        <authorList>
            <person name="Dillon M."/>
            <person name="Thakur S."/>
            <person name="Almeida R.N.D."/>
            <person name="Weir B.S."/>
            <person name="Guttman D.S."/>
        </authorList>
    </citation>
    <scope>NUCLEOTIDE SEQUENCE [LARGE SCALE GENOMIC DNA]</scope>
    <source>
        <strain evidence="1 2">ICMP 2851</strain>
    </source>
</reference>
<name>A0AAX1VXZ4_PSEAJ</name>